<dbReference type="Proteomes" id="UP000031563">
    <property type="component" value="Unassembled WGS sequence"/>
</dbReference>
<organism evidence="1 2">
    <name type="scientific">Bacillus thermotolerans</name>
    <name type="common">Quasibacillus thermotolerans</name>
    <dbReference type="NCBI Taxonomy" id="1221996"/>
    <lineage>
        <taxon>Bacteria</taxon>
        <taxon>Bacillati</taxon>
        <taxon>Bacillota</taxon>
        <taxon>Bacilli</taxon>
        <taxon>Bacillales</taxon>
        <taxon>Bacillaceae</taxon>
        <taxon>Bacillus</taxon>
    </lineage>
</organism>
<gene>
    <name evidence="1" type="ORF">QY95_00353</name>
</gene>
<proteinExistence type="predicted"/>
<dbReference type="EMBL" id="JWIR02000012">
    <property type="protein sequence ID" value="KKB42504.1"/>
    <property type="molecule type" value="Genomic_DNA"/>
</dbReference>
<keyword evidence="2" id="KW-1185">Reference proteome</keyword>
<evidence type="ECO:0000313" key="1">
    <source>
        <dbReference type="EMBL" id="KKB42504.1"/>
    </source>
</evidence>
<reference evidence="1" key="1">
    <citation type="submission" date="2015-02" db="EMBL/GenBank/DDBJ databases">
        <title>Genome Assembly of Bacillaceae bacterium MTCC 8252.</title>
        <authorList>
            <person name="Verma A."/>
            <person name="Khatri I."/>
            <person name="Mual P."/>
            <person name="Subramanian S."/>
            <person name="Krishnamurthi S."/>
        </authorList>
    </citation>
    <scope>NUCLEOTIDE SEQUENCE [LARGE SCALE GENOMIC DNA]</scope>
    <source>
        <strain evidence="1">MTCC 8252</strain>
    </source>
</reference>
<sequence length="42" mass="4992">MRKAAIPSRCLDDGFRKEAGQWKVQFILTWLLEEKENFPLLL</sequence>
<name>A0A0F5IA59_BACTR</name>
<protein>
    <submittedName>
        <fullName evidence="1">Uncharacterized protein</fullName>
    </submittedName>
</protein>
<evidence type="ECO:0000313" key="2">
    <source>
        <dbReference type="Proteomes" id="UP000031563"/>
    </source>
</evidence>
<dbReference type="STRING" id="1221996.QY95_00353"/>
<accession>A0A0F5I140</accession>
<accession>A0A0F5IA59</accession>
<dbReference type="AlphaFoldDB" id="A0A0F5IA59"/>
<comment type="caution">
    <text evidence="1">The sequence shown here is derived from an EMBL/GenBank/DDBJ whole genome shotgun (WGS) entry which is preliminary data.</text>
</comment>